<organism evidence="2 3">
    <name type="scientific">Psychromonas aquatilis</name>
    <dbReference type="NCBI Taxonomy" id="2005072"/>
    <lineage>
        <taxon>Bacteria</taxon>
        <taxon>Pseudomonadati</taxon>
        <taxon>Pseudomonadota</taxon>
        <taxon>Gammaproteobacteria</taxon>
        <taxon>Alteromonadales</taxon>
        <taxon>Psychromonadaceae</taxon>
        <taxon>Psychromonas</taxon>
    </lineage>
</organism>
<proteinExistence type="predicted"/>
<dbReference type="PANTHER" id="PTHR13696">
    <property type="entry name" value="P-LOOP CONTAINING NUCLEOSIDE TRIPHOSPHATE HYDROLASE"/>
    <property type="match status" value="1"/>
</dbReference>
<dbReference type="SUPFAM" id="SSF52540">
    <property type="entry name" value="P-loop containing nucleoside triphosphate hydrolases"/>
    <property type="match status" value="1"/>
</dbReference>
<dbReference type="RefSeq" id="WP_341598863.1">
    <property type="nucleotide sequence ID" value="NZ_JBAKAZ010000082.1"/>
</dbReference>
<dbReference type="Pfam" id="PF01656">
    <property type="entry name" value="CbiA"/>
    <property type="match status" value="1"/>
</dbReference>
<dbReference type="Proteomes" id="UP001369082">
    <property type="component" value="Unassembled WGS sequence"/>
</dbReference>
<dbReference type="PANTHER" id="PTHR13696:SF96">
    <property type="entry name" value="COBQ_COBB_MIND_PARA NUCLEOTIDE BINDING DOMAIN-CONTAINING PROTEIN"/>
    <property type="match status" value="1"/>
</dbReference>
<dbReference type="InterPro" id="IPR027417">
    <property type="entry name" value="P-loop_NTPase"/>
</dbReference>
<sequence>MIYVICNEKGGAGKSSIAQSLAVYLKLDHNTDALLIDADPQRTSAEWAGERSESDLPPILCIELTGNITKQLQTLKEQYKSIVVDCGGADSKAMRSALTVADVALLPFRAKRRDLKVAPAMAEIIEMAQAINSKLQTYSVITQAPTLPSQNYRVLGAKTLLSSLELNPLKHTTRNLNAWDDADESGQSVLEWEYDKKAGDDARNVFNELLEEIKNG</sequence>
<gene>
    <name evidence="2" type="ORF">V6256_14090</name>
</gene>
<comment type="caution">
    <text evidence="2">The sequence shown here is derived from an EMBL/GenBank/DDBJ whole genome shotgun (WGS) entry which is preliminary data.</text>
</comment>
<dbReference type="InterPro" id="IPR002586">
    <property type="entry name" value="CobQ/CobB/MinD/ParA_Nub-bd_dom"/>
</dbReference>
<accession>A0ABU9GU00</accession>
<protein>
    <submittedName>
        <fullName evidence="2">Division plane positioning ATPase MipZ</fullName>
    </submittedName>
</protein>
<dbReference type="EMBL" id="JBAKAZ010000082">
    <property type="protein sequence ID" value="MEL0630736.1"/>
    <property type="molecule type" value="Genomic_DNA"/>
</dbReference>
<dbReference type="InterPro" id="IPR050678">
    <property type="entry name" value="DNA_Partitioning_ATPase"/>
</dbReference>
<feature type="domain" description="CobQ/CobB/MinD/ParA nucleotide binding" evidence="1">
    <location>
        <begin position="4"/>
        <end position="134"/>
    </location>
</feature>
<evidence type="ECO:0000313" key="2">
    <source>
        <dbReference type="EMBL" id="MEL0630736.1"/>
    </source>
</evidence>
<dbReference type="PIRSF" id="PIRSF009320">
    <property type="entry name" value="Nuc_binding_HP_1000"/>
    <property type="match status" value="1"/>
</dbReference>
<evidence type="ECO:0000313" key="3">
    <source>
        <dbReference type="Proteomes" id="UP001369082"/>
    </source>
</evidence>
<name>A0ABU9GU00_9GAMM</name>
<dbReference type="Gene3D" id="3.40.50.300">
    <property type="entry name" value="P-loop containing nucleotide triphosphate hydrolases"/>
    <property type="match status" value="1"/>
</dbReference>
<evidence type="ECO:0000259" key="1">
    <source>
        <dbReference type="Pfam" id="PF01656"/>
    </source>
</evidence>
<reference evidence="2 3" key="1">
    <citation type="submission" date="2024-02" db="EMBL/GenBank/DDBJ databases">
        <title>Bacteria isolated from the canopy kelp, Nereocystis luetkeana.</title>
        <authorList>
            <person name="Pfister C.A."/>
            <person name="Younker I.T."/>
            <person name="Light S.H."/>
        </authorList>
    </citation>
    <scope>NUCLEOTIDE SEQUENCE [LARGE SCALE GENOMIC DNA]</scope>
    <source>
        <strain evidence="2 3">TI.1.05</strain>
    </source>
</reference>
<dbReference type="CDD" id="cd02042">
    <property type="entry name" value="ParAB_family"/>
    <property type="match status" value="1"/>
</dbReference>
<keyword evidence="3" id="KW-1185">Reference proteome</keyword>